<comment type="domain">
    <text evidence="12">Consists of three domains; the N-terminal catalytic domain, the editing domain and the C-terminal C-Ala domain. The editing domain removes incorrectly charged amino acids, while the C-Ala domain, along with tRNA(Ala), serves as a bridge to cooperatively bring together the editing and aminoacylation centers thus stimulating deacylation of misacylated tRNAs.</text>
</comment>
<dbReference type="GO" id="GO:0005524">
    <property type="term" value="F:ATP binding"/>
    <property type="evidence" value="ECO:0007669"/>
    <property type="project" value="UniProtKB-UniRule"/>
</dbReference>
<feature type="binding site" evidence="12">
    <location>
        <position position="565"/>
    </location>
    <ligand>
        <name>Zn(2+)</name>
        <dbReference type="ChEBI" id="CHEBI:29105"/>
    </ligand>
</feature>
<reference evidence="14 15" key="1">
    <citation type="submission" date="2019-02" db="EMBL/GenBank/DDBJ databases">
        <authorList>
            <person name="Manzano-Marin A."/>
            <person name="Manzano-Marin A."/>
        </authorList>
    </citation>
    <scope>NUCLEOTIDE SEQUENCE [LARGE SCALE GENOMIC DNA]</scope>
    <source>
        <strain evidence="14 15">ErCipiceae</strain>
    </source>
</reference>
<feature type="binding site" evidence="12">
    <location>
        <position position="671"/>
    </location>
    <ligand>
        <name>Zn(2+)</name>
        <dbReference type="ChEBI" id="CHEBI:29105"/>
    </ligand>
</feature>
<proteinExistence type="inferred from homology"/>
<evidence type="ECO:0000256" key="12">
    <source>
        <dbReference type="HAMAP-Rule" id="MF_00036"/>
    </source>
</evidence>
<evidence type="ECO:0000256" key="11">
    <source>
        <dbReference type="ARBA" id="ARBA00023146"/>
    </source>
</evidence>
<dbReference type="Gene3D" id="2.40.30.130">
    <property type="match status" value="1"/>
</dbReference>
<evidence type="ECO:0000256" key="3">
    <source>
        <dbReference type="ARBA" id="ARBA00022555"/>
    </source>
</evidence>
<dbReference type="NCBIfam" id="TIGR00344">
    <property type="entry name" value="alaS"/>
    <property type="match status" value="1"/>
</dbReference>
<evidence type="ECO:0000313" key="15">
    <source>
        <dbReference type="Proteomes" id="UP000294289"/>
    </source>
</evidence>
<evidence type="ECO:0000256" key="4">
    <source>
        <dbReference type="ARBA" id="ARBA00022598"/>
    </source>
</evidence>
<dbReference type="GO" id="GO:0004813">
    <property type="term" value="F:alanine-tRNA ligase activity"/>
    <property type="evidence" value="ECO:0007669"/>
    <property type="project" value="UniProtKB-UniRule"/>
</dbReference>
<keyword evidence="10 12" id="KW-0648">Protein biosynthesis</keyword>
<dbReference type="Pfam" id="PF02272">
    <property type="entry name" value="DHHA1"/>
    <property type="match status" value="1"/>
</dbReference>
<keyword evidence="3 12" id="KW-0820">tRNA-binding</keyword>
<dbReference type="InterPro" id="IPR023033">
    <property type="entry name" value="Ala_tRNA_ligase_euk/bac"/>
</dbReference>
<feature type="domain" description="Alanyl-transfer RNA synthetases family profile" evidence="13">
    <location>
        <begin position="3"/>
        <end position="710"/>
    </location>
</feature>
<dbReference type="GO" id="GO:0008270">
    <property type="term" value="F:zinc ion binding"/>
    <property type="evidence" value="ECO:0007669"/>
    <property type="project" value="UniProtKB-UniRule"/>
</dbReference>
<dbReference type="InterPro" id="IPR003156">
    <property type="entry name" value="DHHA1_dom"/>
</dbReference>
<dbReference type="FunFam" id="3.30.54.20:FF:000001">
    <property type="entry name" value="Alanine--tRNA ligase"/>
    <property type="match status" value="1"/>
</dbReference>
<dbReference type="InterPro" id="IPR050058">
    <property type="entry name" value="Ala-tRNA_ligase"/>
</dbReference>
<name>A0A803GD46_9GAMM</name>
<dbReference type="Gene3D" id="3.10.310.40">
    <property type="match status" value="1"/>
</dbReference>
<dbReference type="SUPFAM" id="SSF50447">
    <property type="entry name" value="Translation proteins"/>
    <property type="match status" value="1"/>
</dbReference>
<comment type="subcellular location">
    <subcellularLocation>
        <location evidence="1 12">Cytoplasm</location>
    </subcellularLocation>
</comment>
<dbReference type="EC" id="6.1.1.7" evidence="12"/>
<dbReference type="Gene3D" id="3.30.980.10">
    <property type="entry name" value="Threonyl-trna Synthetase, Chain A, domain 2"/>
    <property type="match status" value="1"/>
</dbReference>
<dbReference type="PRINTS" id="PR00980">
    <property type="entry name" value="TRNASYNTHALA"/>
</dbReference>
<comment type="similarity">
    <text evidence="2 12">Belongs to the class-II aminoacyl-tRNA synthetase family.</text>
</comment>
<dbReference type="GO" id="GO:0045892">
    <property type="term" value="P:negative regulation of DNA-templated transcription"/>
    <property type="evidence" value="ECO:0007669"/>
    <property type="project" value="TreeGrafter"/>
</dbReference>
<dbReference type="SUPFAM" id="SSF55186">
    <property type="entry name" value="ThrRS/AlaRS common domain"/>
    <property type="match status" value="1"/>
</dbReference>
<sequence length="880" mass="99526">MKPSTAEVRQMFLNFFQNKGHQVVSSSSLIPKNDSTILFTNAGMNQFKDIFLGKEKQIYSRVTSSQRCIRAGGKHNDLTKVGFTTRHHTFFEMLGNFSFGDYFKHEAIAFAWELLTSRHWFNLPKEKLWVTVYQTDNETFDIWKKEIGVQPTQIIRIGDHQGKPYSSDNFWTMGKTGPCGPSSEIFFDHGPNLFGSPPGTLNEDGDRYVEIWNIVFMQFNRQLNGTMIPLPYPSVDTGMGLERITAVLQNVHSNYKIDVFTKLIQSAAEIIGTKDLNNKSLHVIADHIRSCAFLISDGVIPSNDNQSYVLRRLIRRAVHHGKMLGAKETFFFKLVDPLISIMDINDNNFNQKKKKIEKVLRTEEEQCTKNIERGVSLLNTELALLSDNTLRGDIVFRLYDTFGFPLEWTENICKQRNVKIDKIGFEYSMKQQRQRARNASNFHSKNKSVIYITQSSVFKGYEYLQLQTVITSINVDGESVKTISHGKHGIIVLETTPCYAESGGQIGDSGNLYDTNNSHFIIHDTQRYAQAIGHTGQIITGELHIGDTVIVKVNKQRRERICLNHSGTHLLQAALRQVLGQHVEQKGSYINDCFLRFDFSHYQAMTLEEIYEVEEIINSNIRLNALIETHVMKLETAKESGAIALFNETYSDYVRVLKINDCSIELCGGTHAKRTGDIGLFHLLSESSIAAGVRRIEAVTGDKALSILQKENKQLLNIAHLFKANRHNIYEKIHTFIQYTHNLEEKINKIENQKAIQESSLLVKNFIIIKDIKILVHALNNIEPKTLHIIIKKLKNHIGSGIIVLASILDGKVSIITNVTSNLTDYIKACDIITILAPKIDGKGGGNAHIAQAGGLNASALPEALIYIKEWLSENLKNIT</sequence>
<evidence type="ECO:0000256" key="9">
    <source>
        <dbReference type="ARBA" id="ARBA00022884"/>
    </source>
</evidence>
<keyword evidence="6 12" id="KW-0547">Nucleotide-binding</keyword>
<dbReference type="HAMAP" id="MF_00036_B">
    <property type="entry name" value="Ala_tRNA_synth_B"/>
    <property type="match status" value="1"/>
</dbReference>
<dbReference type="Gene3D" id="3.30.54.20">
    <property type="match status" value="1"/>
</dbReference>
<evidence type="ECO:0000256" key="8">
    <source>
        <dbReference type="ARBA" id="ARBA00022840"/>
    </source>
</evidence>
<dbReference type="GO" id="GO:0006419">
    <property type="term" value="P:alanyl-tRNA aminoacylation"/>
    <property type="evidence" value="ECO:0007669"/>
    <property type="project" value="UniProtKB-UniRule"/>
</dbReference>
<dbReference type="PROSITE" id="PS50860">
    <property type="entry name" value="AA_TRNA_LIGASE_II_ALA"/>
    <property type="match status" value="1"/>
</dbReference>
<evidence type="ECO:0000259" key="13">
    <source>
        <dbReference type="PROSITE" id="PS50860"/>
    </source>
</evidence>
<dbReference type="InterPro" id="IPR012947">
    <property type="entry name" value="tRNA_SAD"/>
</dbReference>
<keyword evidence="7 12" id="KW-0862">Zinc</keyword>
<dbReference type="GO" id="GO:0005829">
    <property type="term" value="C:cytosol"/>
    <property type="evidence" value="ECO:0007669"/>
    <property type="project" value="TreeGrafter"/>
</dbReference>
<dbReference type="OrthoDB" id="9803884at2"/>
<organism evidence="14 15">
    <name type="scientific">Candidatus Erwinia haradaeae</name>
    <dbReference type="NCBI Taxonomy" id="1922217"/>
    <lineage>
        <taxon>Bacteria</taxon>
        <taxon>Pseudomonadati</taxon>
        <taxon>Pseudomonadota</taxon>
        <taxon>Gammaproteobacteria</taxon>
        <taxon>Enterobacterales</taxon>
        <taxon>Erwiniaceae</taxon>
        <taxon>Erwinia</taxon>
    </lineage>
</organism>
<dbReference type="Pfam" id="PF07973">
    <property type="entry name" value="tRNA_SAD"/>
    <property type="match status" value="1"/>
</dbReference>
<evidence type="ECO:0000256" key="5">
    <source>
        <dbReference type="ARBA" id="ARBA00022723"/>
    </source>
</evidence>
<feature type="binding site" evidence="12">
    <location>
        <position position="569"/>
    </location>
    <ligand>
        <name>Zn(2+)</name>
        <dbReference type="ChEBI" id="CHEBI:29105"/>
    </ligand>
</feature>
<gene>
    <name evidence="12 14" type="primary">alaS</name>
    <name evidence="14" type="ORF">ERCIPICE3303_565</name>
</gene>
<dbReference type="Pfam" id="PF01411">
    <property type="entry name" value="tRNA-synt_2c"/>
    <property type="match status" value="1"/>
</dbReference>
<dbReference type="Gene3D" id="3.30.930.10">
    <property type="entry name" value="Bira Bifunctional Protein, Domain 2"/>
    <property type="match status" value="1"/>
</dbReference>
<keyword evidence="12" id="KW-0963">Cytoplasm</keyword>
<dbReference type="Proteomes" id="UP000294289">
    <property type="component" value="Chromosome"/>
</dbReference>
<evidence type="ECO:0000256" key="2">
    <source>
        <dbReference type="ARBA" id="ARBA00008226"/>
    </source>
</evidence>
<dbReference type="SUPFAM" id="SSF101353">
    <property type="entry name" value="Putative anticodon-binding domain of alanyl-tRNA synthetase (AlaRS)"/>
    <property type="match status" value="1"/>
</dbReference>
<dbReference type="AlphaFoldDB" id="A0A803GD46"/>
<dbReference type="InterPro" id="IPR009000">
    <property type="entry name" value="Transl_B-barrel_sf"/>
</dbReference>
<keyword evidence="4 12" id="KW-0436">Ligase</keyword>
<dbReference type="CDD" id="cd00673">
    <property type="entry name" value="AlaRS_core"/>
    <property type="match status" value="1"/>
</dbReference>
<keyword evidence="9 12" id="KW-0694">RNA-binding</keyword>
<comment type="catalytic activity">
    <reaction evidence="12">
        <text>tRNA(Ala) + L-alanine + ATP = L-alanyl-tRNA(Ala) + AMP + diphosphate</text>
        <dbReference type="Rhea" id="RHEA:12540"/>
        <dbReference type="Rhea" id="RHEA-COMP:9657"/>
        <dbReference type="Rhea" id="RHEA-COMP:9923"/>
        <dbReference type="ChEBI" id="CHEBI:30616"/>
        <dbReference type="ChEBI" id="CHEBI:33019"/>
        <dbReference type="ChEBI" id="CHEBI:57972"/>
        <dbReference type="ChEBI" id="CHEBI:78442"/>
        <dbReference type="ChEBI" id="CHEBI:78497"/>
        <dbReference type="ChEBI" id="CHEBI:456215"/>
        <dbReference type="EC" id="6.1.1.7"/>
    </reaction>
</comment>
<dbReference type="FunFam" id="3.30.930.10:FF:000004">
    <property type="entry name" value="Alanine--tRNA ligase"/>
    <property type="match status" value="1"/>
</dbReference>
<dbReference type="FunFam" id="2.40.30.130:FF:000001">
    <property type="entry name" value="Alanine--tRNA ligase"/>
    <property type="match status" value="1"/>
</dbReference>
<evidence type="ECO:0000256" key="10">
    <source>
        <dbReference type="ARBA" id="ARBA00022917"/>
    </source>
</evidence>
<evidence type="ECO:0000256" key="7">
    <source>
        <dbReference type="ARBA" id="ARBA00022833"/>
    </source>
</evidence>
<comment type="subunit">
    <text evidence="12">Homotetramer.</text>
</comment>
<keyword evidence="8 12" id="KW-0067">ATP-binding</keyword>
<evidence type="ECO:0000313" key="14">
    <source>
        <dbReference type="EMBL" id="VFP88713.1"/>
    </source>
</evidence>
<dbReference type="InterPro" id="IPR018162">
    <property type="entry name" value="Ala-tRNA-ligase_IIc_anticod-bd"/>
</dbReference>
<keyword evidence="11 12" id="KW-0030">Aminoacyl-tRNA synthetase</keyword>
<evidence type="ECO:0000256" key="6">
    <source>
        <dbReference type="ARBA" id="ARBA00022741"/>
    </source>
</evidence>
<accession>A0A803GD46</accession>
<dbReference type="InterPro" id="IPR002318">
    <property type="entry name" value="Ala-tRNA-lgiase_IIc"/>
</dbReference>
<dbReference type="InterPro" id="IPR045864">
    <property type="entry name" value="aa-tRNA-synth_II/BPL/LPL"/>
</dbReference>
<dbReference type="InterPro" id="IPR018164">
    <property type="entry name" value="Ala-tRNA-synth_IIc_N"/>
</dbReference>
<dbReference type="PANTHER" id="PTHR11777:SF9">
    <property type="entry name" value="ALANINE--TRNA LIGASE, CYTOPLASMIC"/>
    <property type="match status" value="1"/>
</dbReference>
<dbReference type="GO" id="GO:0002161">
    <property type="term" value="F:aminoacyl-tRNA deacylase activity"/>
    <property type="evidence" value="ECO:0007669"/>
    <property type="project" value="TreeGrafter"/>
</dbReference>
<dbReference type="SMART" id="SM00863">
    <property type="entry name" value="tRNA_SAD"/>
    <property type="match status" value="1"/>
</dbReference>
<dbReference type="InterPro" id="IPR018165">
    <property type="entry name" value="Ala-tRNA-synth_IIc_core"/>
</dbReference>
<comment type="cofactor">
    <cofactor evidence="12">
        <name>Zn(2+)</name>
        <dbReference type="ChEBI" id="CHEBI:29105"/>
    </cofactor>
    <text evidence="12">Binds 1 zinc ion per subunit.</text>
</comment>
<dbReference type="GO" id="GO:0000049">
    <property type="term" value="F:tRNA binding"/>
    <property type="evidence" value="ECO:0007669"/>
    <property type="project" value="UniProtKB-KW"/>
</dbReference>
<dbReference type="SUPFAM" id="SSF55681">
    <property type="entry name" value="Class II aaRS and biotin synthetases"/>
    <property type="match status" value="1"/>
</dbReference>
<protein>
    <recommendedName>
        <fullName evidence="12">Alanine--tRNA ligase</fullName>
        <ecNumber evidence="12">6.1.1.7</ecNumber>
    </recommendedName>
    <alternativeName>
        <fullName evidence="12">Alanyl-tRNA synthetase</fullName>
        <shortName evidence="12">AlaRS</shortName>
    </alternativeName>
</protein>
<dbReference type="RefSeq" id="WP_157991186.1">
    <property type="nucleotide sequence ID" value="NZ_LR217737.1"/>
</dbReference>
<dbReference type="FunFam" id="3.10.310.40:FF:000001">
    <property type="entry name" value="Alanine--tRNA ligase"/>
    <property type="match status" value="1"/>
</dbReference>
<dbReference type="EMBL" id="LR217737">
    <property type="protein sequence ID" value="VFP88713.1"/>
    <property type="molecule type" value="Genomic_DNA"/>
</dbReference>
<feature type="binding site" evidence="12">
    <location>
        <position position="667"/>
    </location>
    <ligand>
        <name>Zn(2+)</name>
        <dbReference type="ChEBI" id="CHEBI:29105"/>
    </ligand>
</feature>
<dbReference type="PANTHER" id="PTHR11777">
    <property type="entry name" value="ALANYL-TRNA SYNTHETASE"/>
    <property type="match status" value="1"/>
</dbReference>
<dbReference type="InterPro" id="IPR018163">
    <property type="entry name" value="Thr/Ala-tRNA-synth_IIc_edit"/>
</dbReference>
<dbReference type="FunFam" id="3.30.980.10:FF:000004">
    <property type="entry name" value="Alanine--tRNA ligase, cytoplasmic"/>
    <property type="match status" value="1"/>
</dbReference>
<comment type="function">
    <text evidence="12">Catalyzes the attachment of alanine to tRNA(Ala) in a two-step reaction: alanine is first activated by ATP to form Ala-AMP and then transferred to the acceptor end of tRNA(Ala). Also edits incorrectly charged Ser-tRNA(Ala) and Gly-tRNA(Ala) via its editing domain.</text>
</comment>
<keyword evidence="5 12" id="KW-0479">Metal-binding</keyword>
<evidence type="ECO:0000256" key="1">
    <source>
        <dbReference type="ARBA" id="ARBA00004496"/>
    </source>
</evidence>